<name>A0A098PYK2_9XANT</name>
<accession>A0A098PYK2</accession>
<dbReference type="InterPro" id="IPR006881">
    <property type="entry name" value="RepA_C"/>
</dbReference>
<organism evidence="1 2">
    <name type="scientific">Xanthomonas axonopodis pv. vasculorum</name>
    <dbReference type="NCBI Taxonomy" id="325777"/>
    <lineage>
        <taxon>Bacteria</taxon>
        <taxon>Pseudomonadati</taxon>
        <taxon>Pseudomonadota</taxon>
        <taxon>Gammaproteobacteria</taxon>
        <taxon>Lysobacterales</taxon>
        <taxon>Lysobacteraceae</taxon>
        <taxon>Xanthomonas</taxon>
    </lineage>
</organism>
<reference evidence="1 2" key="1">
    <citation type="submission" date="2014-09" db="EMBL/GenBank/DDBJ databases">
        <title>A draft genome sequence for Xanthomonas axonopodis pv. vasculorum NCPPB 900.</title>
        <authorList>
            <person name="Harrison J."/>
            <person name="Studholme D.J."/>
        </authorList>
    </citation>
    <scope>NUCLEOTIDE SEQUENCE [LARGE SCALE GENOMIC DNA]</scope>
    <source>
        <strain evidence="1 2">NCPPB 900</strain>
    </source>
</reference>
<dbReference type="Proteomes" id="UP000028012">
    <property type="component" value="Unassembled WGS sequence"/>
</dbReference>
<protein>
    <recommendedName>
        <fullName evidence="3">Replication protein</fullName>
    </recommendedName>
</protein>
<dbReference type="Pfam" id="PF04796">
    <property type="entry name" value="RepA_C"/>
    <property type="match status" value="1"/>
</dbReference>
<evidence type="ECO:0000313" key="2">
    <source>
        <dbReference type="Proteomes" id="UP000028012"/>
    </source>
</evidence>
<dbReference type="EMBL" id="JPHD02000070">
    <property type="protein sequence ID" value="KGE52135.1"/>
    <property type="molecule type" value="Genomic_DNA"/>
</dbReference>
<dbReference type="eggNOG" id="ENOG502ZB3T">
    <property type="taxonomic scope" value="Bacteria"/>
</dbReference>
<sequence>MSKQKKTYLRRRPRIAELERSILIDCDSPTGDDFACVHAVFSHVGLPRKRVEGAVFKRTSGDAWLIAQSGYVDLGDGPVLQAIPYGSLSRLVLAHMTSYALRKKTREIPIGRSANNFLEHLGMDRDGHRYRALRTQIHALAACRLQLGYKGHTFNGQPVGQFHTWHAHENPQRSTWPGVVVLTTDYYDSLQTLRVPIDMRDYLALKGSALAMDIYTWLTHRLYRIESNRPYMLPWPAIKAQFGQEYKDSSNFKKEFREALAKVMERYQKAKVQLVAGGLLLKKSPPPVAPRFVLPT</sequence>
<dbReference type="AlphaFoldDB" id="A0A098PYK2"/>
<evidence type="ECO:0008006" key="3">
    <source>
        <dbReference type="Google" id="ProtNLM"/>
    </source>
</evidence>
<proteinExistence type="predicted"/>
<evidence type="ECO:0000313" key="1">
    <source>
        <dbReference type="EMBL" id="KGE52135.1"/>
    </source>
</evidence>
<dbReference type="HOGENOM" id="CLU_051492_1_0_6"/>
<comment type="caution">
    <text evidence="1">The sequence shown here is derived from an EMBL/GenBank/DDBJ whole genome shotgun (WGS) entry which is preliminary data.</text>
</comment>
<gene>
    <name evidence="1" type="ORF">GW15_0210260</name>
</gene>